<dbReference type="SUPFAM" id="SSF88713">
    <property type="entry name" value="Glycoside hydrolase/deacetylase"/>
    <property type="match status" value="1"/>
</dbReference>
<comment type="subcellular location">
    <subcellularLocation>
        <location evidence="1">Secreted</location>
    </subcellularLocation>
</comment>
<evidence type="ECO:0000313" key="6">
    <source>
        <dbReference type="Proteomes" id="UP000186890"/>
    </source>
</evidence>
<feature type="transmembrane region" description="Helical" evidence="3">
    <location>
        <begin position="21"/>
        <end position="40"/>
    </location>
</feature>
<evidence type="ECO:0000256" key="1">
    <source>
        <dbReference type="ARBA" id="ARBA00004613"/>
    </source>
</evidence>
<dbReference type="InterPro" id="IPR002509">
    <property type="entry name" value="NODB_dom"/>
</dbReference>
<evidence type="ECO:0000256" key="3">
    <source>
        <dbReference type="SAM" id="Phobius"/>
    </source>
</evidence>
<keyword evidence="6" id="KW-1185">Reference proteome</keyword>
<dbReference type="AlphaFoldDB" id="A0A1Q8E9A5"/>
<name>A0A1Q8E9A5_9STRE</name>
<dbReference type="InterPro" id="IPR011330">
    <property type="entry name" value="Glyco_hydro/deAcase_b/a-brl"/>
</dbReference>
<dbReference type="Gene3D" id="3.20.20.370">
    <property type="entry name" value="Glycoside hydrolase/deacetylase"/>
    <property type="match status" value="1"/>
</dbReference>
<evidence type="ECO:0000259" key="4">
    <source>
        <dbReference type="PROSITE" id="PS51677"/>
    </source>
</evidence>
<keyword evidence="3" id="KW-0472">Membrane</keyword>
<organism evidence="5 6">
    <name type="scientific">Streptococcus cuniculi</name>
    <dbReference type="NCBI Taxonomy" id="1432788"/>
    <lineage>
        <taxon>Bacteria</taxon>
        <taxon>Bacillati</taxon>
        <taxon>Bacillota</taxon>
        <taxon>Bacilli</taxon>
        <taxon>Lactobacillales</taxon>
        <taxon>Streptococcaceae</taxon>
        <taxon>Streptococcus</taxon>
    </lineage>
</organism>
<keyword evidence="3" id="KW-1133">Transmembrane helix</keyword>
<dbReference type="GO" id="GO:0005975">
    <property type="term" value="P:carbohydrate metabolic process"/>
    <property type="evidence" value="ECO:0007669"/>
    <property type="project" value="InterPro"/>
</dbReference>
<keyword evidence="2" id="KW-0732">Signal</keyword>
<proteinExistence type="predicted"/>
<dbReference type="Pfam" id="PF01522">
    <property type="entry name" value="Polysacc_deac_1"/>
    <property type="match status" value="1"/>
</dbReference>
<dbReference type="PANTHER" id="PTHR34216">
    <property type="match status" value="1"/>
</dbReference>
<comment type="caution">
    <text evidence="5">The sequence shown here is derived from an EMBL/GenBank/DDBJ whole genome shotgun (WGS) entry which is preliminary data.</text>
</comment>
<dbReference type="RefSeq" id="WP_075104097.1">
    <property type="nucleotide sequence ID" value="NZ_MSJM01000002.1"/>
</dbReference>
<dbReference type="OrthoDB" id="9778320at2"/>
<gene>
    <name evidence="5" type="ORF">BU202_01790</name>
</gene>
<protein>
    <recommendedName>
        <fullName evidence="4">NodB homology domain-containing protein</fullName>
    </recommendedName>
</protein>
<reference evidence="6" key="1">
    <citation type="submission" date="2016-12" db="EMBL/GenBank/DDBJ databases">
        <authorList>
            <person name="Gulvik C.A."/>
        </authorList>
    </citation>
    <scope>NUCLEOTIDE SEQUENCE [LARGE SCALE GENOMIC DNA]</scope>
    <source>
        <strain evidence="6">NED12-00049-6B</strain>
    </source>
</reference>
<dbReference type="EMBL" id="MSJM01000002">
    <property type="protein sequence ID" value="OLF48374.1"/>
    <property type="molecule type" value="Genomic_DNA"/>
</dbReference>
<dbReference type="CDD" id="cd10918">
    <property type="entry name" value="CE4_NodB_like_5s_6s"/>
    <property type="match status" value="1"/>
</dbReference>
<dbReference type="GO" id="GO:0016810">
    <property type="term" value="F:hydrolase activity, acting on carbon-nitrogen (but not peptide) bonds"/>
    <property type="evidence" value="ECO:0007669"/>
    <property type="project" value="InterPro"/>
</dbReference>
<feature type="domain" description="NodB homology" evidence="4">
    <location>
        <begin position="158"/>
        <end position="317"/>
    </location>
</feature>
<dbReference type="Proteomes" id="UP000186890">
    <property type="component" value="Unassembled WGS sequence"/>
</dbReference>
<dbReference type="GO" id="GO:0005576">
    <property type="term" value="C:extracellular region"/>
    <property type="evidence" value="ECO:0007669"/>
    <property type="project" value="UniProtKB-SubCell"/>
</dbReference>
<dbReference type="PANTHER" id="PTHR34216:SF3">
    <property type="entry name" value="POLY-BETA-1,6-N-ACETYL-D-GLUCOSAMINE N-DEACETYLASE"/>
    <property type="match status" value="1"/>
</dbReference>
<evidence type="ECO:0000313" key="5">
    <source>
        <dbReference type="EMBL" id="OLF48374.1"/>
    </source>
</evidence>
<accession>A0A1Q8E9A5</accession>
<dbReference type="PROSITE" id="PS51677">
    <property type="entry name" value="NODB"/>
    <property type="match status" value="1"/>
</dbReference>
<sequence>MPAQRSRSTRNHKKRRNHTKGLWTAISTLLLILLAIVLYLNRDSILAIINPSTQQSQTMAITTTTTSQEAIRETSEASPSSSEDITWEKQVEPVKIPILMYHAVHVMAPEEAANANLIVDPTTFESHLKAFQEAGYYTLTPEEAYKVLTENVLPKYKKVVWLTFDDSLWDFYSIAYPLLKQYNMKATNNVITGATDTQADHLTLEQIKEMKDNGMSFQSHTVNHPDLEYSSPEAQTTELKDSKSYLDNNLNQETIAVAYPAGRYSDQTIKTVEEAQYKLGVTTNEGLASAADGLLTLNRVRILPVTTPEVLLQTIGQ</sequence>
<keyword evidence="3" id="KW-0812">Transmembrane</keyword>
<dbReference type="InterPro" id="IPR051398">
    <property type="entry name" value="Polysacch_Deacetylase"/>
</dbReference>
<evidence type="ECO:0000256" key="2">
    <source>
        <dbReference type="ARBA" id="ARBA00022729"/>
    </source>
</evidence>